<protein>
    <submittedName>
        <fullName evidence="4">Lipoxygenase</fullName>
    </submittedName>
</protein>
<keyword evidence="5" id="KW-1185">Reference proteome</keyword>
<dbReference type="GO" id="GO:0046872">
    <property type="term" value="F:metal ion binding"/>
    <property type="evidence" value="ECO:0007669"/>
    <property type="project" value="UniProtKB-KW"/>
</dbReference>
<reference evidence="4 5" key="1">
    <citation type="submission" date="2017-08" db="EMBL/GenBank/DDBJ databases">
        <title>Draft genome sequence of filamentous cyanobacterium Calothrix elsteri CCALA 953.</title>
        <authorList>
            <person name="Gagunashvili A.N."/>
            <person name="Elster J."/>
            <person name="Andresson O.S."/>
        </authorList>
    </citation>
    <scope>NUCLEOTIDE SEQUENCE [LARGE SCALE GENOMIC DNA]</scope>
    <source>
        <strain evidence="4 5">CCALA 953</strain>
    </source>
</reference>
<gene>
    <name evidence="4" type="ORF">CK510_17615</name>
</gene>
<feature type="domain" description="Lipoxygenase" evidence="3">
    <location>
        <begin position="122"/>
        <end position="631"/>
    </location>
</feature>
<dbReference type="InterPro" id="IPR036226">
    <property type="entry name" value="LipOase_C_sf"/>
</dbReference>
<dbReference type="GO" id="GO:0016702">
    <property type="term" value="F:oxidoreductase activity, acting on single donors with incorporation of molecular oxygen, incorporation of two atoms of oxygen"/>
    <property type="evidence" value="ECO:0007669"/>
    <property type="project" value="InterPro"/>
</dbReference>
<dbReference type="PROSITE" id="PS51393">
    <property type="entry name" value="LIPOXYGENASE_3"/>
    <property type="match status" value="1"/>
</dbReference>
<dbReference type="Pfam" id="PF00305">
    <property type="entry name" value="Lipoxygenase"/>
    <property type="match status" value="1"/>
</dbReference>
<evidence type="ECO:0000313" key="4">
    <source>
        <dbReference type="EMBL" id="PAX52752.1"/>
    </source>
</evidence>
<accession>A0A2A2TG96</accession>
<comment type="caution">
    <text evidence="4">The sequence shown here is derived from an EMBL/GenBank/DDBJ whole genome shotgun (WGS) entry which is preliminary data.</text>
</comment>
<dbReference type="SUPFAM" id="SSF48484">
    <property type="entry name" value="Lipoxigenase"/>
    <property type="match status" value="1"/>
</dbReference>
<dbReference type="InterPro" id="IPR000907">
    <property type="entry name" value="LipOase"/>
</dbReference>
<organism evidence="4 5">
    <name type="scientific">Brunnivagina elsteri CCALA 953</name>
    <dbReference type="NCBI Taxonomy" id="987040"/>
    <lineage>
        <taxon>Bacteria</taxon>
        <taxon>Bacillati</taxon>
        <taxon>Cyanobacteriota</taxon>
        <taxon>Cyanophyceae</taxon>
        <taxon>Nostocales</taxon>
        <taxon>Calotrichaceae</taxon>
        <taxon>Brunnivagina</taxon>
    </lineage>
</organism>
<dbReference type="AlphaFoldDB" id="A0A2A2TG96"/>
<dbReference type="EMBL" id="NTFS01000204">
    <property type="protein sequence ID" value="PAX52752.1"/>
    <property type="molecule type" value="Genomic_DNA"/>
</dbReference>
<evidence type="ECO:0000256" key="2">
    <source>
        <dbReference type="ARBA" id="ARBA00023002"/>
    </source>
</evidence>
<dbReference type="PRINTS" id="PR00087">
    <property type="entry name" value="LIPOXYGENASE"/>
</dbReference>
<name>A0A2A2TG96_9CYAN</name>
<evidence type="ECO:0000259" key="3">
    <source>
        <dbReference type="PROSITE" id="PS51393"/>
    </source>
</evidence>
<proteinExistence type="predicted"/>
<dbReference type="Gene3D" id="3.10.450.60">
    <property type="match status" value="1"/>
</dbReference>
<evidence type="ECO:0000313" key="5">
    <source>
        <dbReference type="Proteomes" id="UP000218238"/>
    </source>
</evidence>
<dbReference type="OrthoDB" id="5912511at2"/>
<keyword evidence="1" id="KW-0479">Metal-binding</keyword>
<dbReference type="InterPro" id="IPR013819">
    <property type="entry name" value="LipOase_C"/>
</dbReference>
<dbReference type="RefSeq" id="WP_095722942.1">
    <property type="nucleotide sequence ID" value="NZ_NTFS01000204.1"/>
</dbReference>
<dbReference type="Gene3D" id="1.20.245.10">
    <property type="entry name" value="Lipoxygenase-1, Domain 5"/>
    <property type="match status" value="1"/>
</dbReference>
<sequence>MIASSKGNSTGSPDSQSLEVIRQKYQYNYTHIPPLAMLDTLPEGEQFSRDWLFLLAQHLRVVFVNTIITNRGNRGSLSVRDDIKYFILEAVMKGAIPIQVSVIGRLLQIIPQILLKGLSIDFRELDNLFFSALKESGLSIFKDSLDKVIELMYEGQPTGHVKNLREYEKLLPQMELPAIANGFGQDDVFAYMQVAGYNPLMIQRVTSLGENFPVTDEHYQGMMGEDDSLVAAGREGRLYLADYRILDGAVNGTYPKTQKYLYAPIALFAVPRGKEQNRMLRAIAIQCGQNPRENPIVTPKSGKYAWMFAKTVVHIADANYHEAVSHLGRTHLFVGAFVIATHRQLPANHPLSLLLRPHFVGTLAINEEAQRNLIAAGGGVDSLLGATIDNSRVFAVRGLQSYGFNTAMLPKRLELRGVDDTNLLPVYPYRDDGLLIWNAIHEWVSDYLTIYYKTDADVQNDINLQAWAAEVQAFEGGRIPDFGEENGGIQTREYLIDAIALIIFTASAQHAVVNFPQKEIMSYAGIIPLAGYAPASILRKSEVTEQDYLSLFPPLEMAQKQLNLLYLLGSTYYNKLGDYPQLQFSDTKVQSLLQKFRKKLNRVEDTINQRNLNRPTYTYLLPSRIPQSINI</sequence>
<keyword evidence="2" id="KW-0560">Oxidoreductase</keyword>
<evidence type="ECO:0000256" key="1">
    <source>
        <dbReference type="ARBA" id="ARBA00022723"/>
    </source>
</evidence>
<dbReference type="Proteomes" id="UP000218238">
    <property type="component" value="Unassembled WGS sequence"/>
</dbReference>
<dbReference type="PANTHER" id="PTHR11771">
    <property type="entry name" value="LIPOXYGENASE"/>
    <property type="match status" value="1"/>
</dbReference>
<dbReference type="GO" id="GO:0034440">
    <property type="term" value="P:lipid oxidation"/>
    <property type="evidence" value="ECO:0007669"/>
    <property type="project" value="InterPro"/>
</dbReference>